<dbReference type="EMBL" id="JARCJK010000016">
    <property type="protein sequence ID" value="MDE4167936.1"/>
    <property type="molecule type" value="Genomic_DNA"/>
</dbReference>
<dbReference type="AlphaFoldDB" id="A0ABD4XEH3"/>
<protein>
    <submittedName>
        <fullName evidence="2">Uncharacterized protein</fullName>
    </submittedName>
</protein>
<dbReference type="RefSeq" id="WP_065271450.1">
    <property type="nucleotide sequence ID" value="NZ_CP015124.1"/>
</dbReference>
<reference evidence="2 3" key="1">
    <citation type="submission" date="2023-02" db="EMBL/GenBank/DDBJ databases">
        <title>Population genomics of bacteria associated with diatom.</title>
        <authorList>
            <person name="Xie J."/>
            <person name="Wang H."/>
        </authorList>
    </citation>
    <scope>NUCLEOTIDE SEQUENCE [LARGE SCALE GENOMIC DNA]</scope>
    <source>
        <strain evidence="2 3">PT47_8</strain>
    </source>
</reference>
<evidence type="ECO:0000313" key="2">
    <source>
        <dbReference type="EMBL" id="MDE4167936.1"/>
    </source>
</evidence>
<feature type="chain" id="PRO_5044873533" evidence="1">
    <location>
        <begin position="26"/>
        <end position="132"/>
    </location>
</feature>
<evidence type="ECO:0000256" key="1">
    <source>
        <dbReference type="SAM" id="SignalP"/>
    </source>
</evidence>
<feature type="signal peptide" evidence="1">
    <location>
        <begin position="1"/>
        <end position="25"/>
    </location>
</feature>
<dbReference type="Proteomes" id="UP001218364">
    <property type="component" value="Unassembled WGS sequence"/>
</dbReference>
<accession>A0ABD4XEH3</accession>
<name>A0ABD4XEH3_9RHOB</name>
<proteinExistence type="predicted"/>
<evidence type="ECO:0000313" key="3">
    <source>
        <dbReference type="Proteomes" id="UP001218364"/>
    </source>
</evidence>
<keyword evidence="1" id="KW-0732">Signal</keyword>
<organism evidence="2 3">
    <name type="scientific">Phaeobacter gallaeciensis</name>
    <dbReference type="NCBI Taxonomy" id="60890"/>
    <lineage>
        <taxon>Bacteria</taxon>
        <taxon>Pseudomonadati</taxon>
        <taxon>Pseudomonadota</taxon>
        <taxon>Alphaproteobacteria</taxon>
        <taxon>Rhodobacterales</taxon>
        <taxon>Roseobacteraceae</taxon>
        <taxon>Phaeobacter</taxon>
    </lineage>
</organism>
<gene>
    <name evidence="2" type="ORF">PXK24_19760</name>
</gene>
<sequence>MTSPTRSVINAAAVLCMATTSPGFAERYFVNDPAACPTNAEEQDQLMDFANDGGLILEEDGFSSMEYFCSFEPDLQYHWDGYQVTTHVGHCQTPGPVFMPTLFTFVMTEEAPGEIALFDSNEYTTRFYSCTD</sequence>
<comment type="caution">
    <text evidence="2">The sequence shown here is derived from an EMBL/GenBank/DDBJ whole genome shotgun (WGS) entry which is preliminary data.</text>
</comment>